<reference evidence="5" key="1">
    <citation type="journal article" date="2019" name="Int. J. Syst. Evol. Microbiol.">
        <title>The Global Catalogue of Microorganisms (GCM) 10K type strain sequencing project: providing services to taxonomists for standard genome sequencing and annotation.</title>
        <authorList>
            <consortium name="The Broad Institute Genomics Platform"/>
            <consortium name="The Broad Institute Genome Sequencing Center for Infectious Disease"/>
            <person name="Wu L."/>
            <person name="Ma J."/>
        </authorList>
    </citation>
    <scope>NUCLEOTIDE SEQUENCE [LARGE SCALE GENOMIC DNA]</scope>
    <source>
        <strain evidence="5">JCM 31202</strain>
    </source>
</reference>
<dbReference type="InterPro" id="IPR003658">
    <property type="entry name" value="Anti-sigma_ant"/>
</dbReference>
<dbReference type="Proteomes" id="UP001596972">
    <property type="component" value="Unassembled WGS sequence"/>
</dbReference>
<dbReference type="SUPFAM" id="SSF52091">
    <property type="entry name" value="SpoIIaa-like"/>
    <property type="match status" value="1"/>
</dbReference>
<evidence type="ECO:0000313" key="5">
    <source>
        <dbReference type="Proteomes" id="UP001596972"/>
    </source>
</evidence>
<gene>
    <name evidence="4" type="ORF">ACFQ11_27505</name>
</gene>
<organism evidence="4 5">
    <name type="scientific">Actinomadura sediminis</name>
    <dbReference type="NCBI Taxonomy" id="1038904"/>
    <lineage>
        <taxon>Bacteria</taxon>
        <taxon>Bacillati</taxon>
        <taxon>Actinomycetota</taxon>
        <taxon>Actinomycetes</taxon>
        <taxon>Streptosporangiales</taxon>
        <taxon>Thermomonosporaceae</taxon>
        <taxon>Actinomadura</taxon>
    </lineage>
</organism>
<keyword evidence="5" id="KW-1185">Reference proteome</keyword>
<proteinExistence type="inferred from homology"/>
<evidence type="ECO:0000256" key="1">
    <source>
        <dbReference type="ARBA" id="ARBA00009013"/>
    </source>
</evidence>
<evidence type="ECO:0000259" key="3">
    <source>
        <dbReference type="PROSITE" id="PS50801"/>
    </source>
</evidence>
<dbReference type="RefSeq" id="WP_378303735.1">
    <property type="nucleotide sequence ID" value="NZ_JBHTJA010000075.1"/>
</dbReference>
<accession>A0ABW3EUR7</accession>
<evidence type="ECO:0000313" key="4">
    <source>
        <dbReference type="EMBL" id="MFD0904159.1"/>
    </source>
</evidence>
<dbReference type="PANTHER" id="PTHR33495">
    <property type="entry name" value="ANTI-SIGMA FACTOR ANTAGONIST TM_1081-RELATED-RELATED"/>
    <property type="match status" value="1"/>
</dbReference>
<comment type="similarity">
    <text evidence="1 2">Belongs to the anti-sigma-factor antagonist family.</text>
</comment>
<dbReference type="NCBIfam" id="TIGR00377">
    <property type="entry name" value="ant_ant_sig"/>
    <property type="match status" value="1"/>
</dbReference>
<protein>
    <recommendedName>
        <fullName evidence="2">Anti-sigma factor antagonist</fullName>
    </recommendedName>
</protein>
<dbReference type="EMBL" id="JBHTJA010000075">
    <property type="protein sequence ID" value="MFD0904159.1"/>
    <property type="molecule type" value="Genomic_DNA"/>
</dbReference>
<dbReference type="Gene3D" id="3.30.750.24">
    <property type="entry name" value="STAS domain"/>
    <property type="match status" value="1"/>
</dbReference>
<dbReference type="PANTHER" id="PTHR33495:SF2">
    <property type="entry name" value="ANTI-SIGMA FACTOR ANTAGONIST TM_1081-RELATED"/>
    <property type="match status" value="1"/>
</dbReference>
<dbReference type="CDD" id="cd07043">
    <property type="entry name" value="STAS_anti-anti-sigma_factors"/>
    <property type="match status" value="1"/>
</dbReference>
<feature type="domain" description="STAS" evidence="3">
    <location>
        <begin position="17"/>
        <end position="128"/>
    </location>
</feature>
<evidence type="ECO:0000256" key="2">
    <source>
        <dbReference type="RuleBase" id="RU003749"/>
    </source>
</evidence>
<dbReference type="InterPro" id="IPR002645">
    <property type="entry name" value="STAS_dom"/>
</dbReference>
<comment type="caution">
    <text evidence="4">The sequence shown here is derived from an EMBL/GenBank/DDBJ whole genome shotgun (WGS) entry which is preliminary data.</text>
</comment>
<name>A0ABW3EUR7_9ACTN</name>
<dbReference type="Pfam" id="PF01740">
    <property type="entry name" value="STAS"/>
    <property type="match status" value="1"/>
</dbReference>
<dbReference type="InterPro" id="IPR036513">
    <property type="entry name" value="STAS_dom_sf"/>
</dbReference>
<dbReference type="PROSITE" id="PS50801">
    <property type="entry name" value="STAS"/>
    <property type="match status" value="1"/>
</dbReference>
<sequence length="128" mass="14274">MTLTIDEAVTAVPPHALTIETHRTGRTTVLRLSGELDMAGEQRLREAVRHALRTRPRTLVLDLSGLLFTDCTGLSVMVWTRNLLARQGGVLQIRDPRPNVLRVLEFARLDAHLAPRANGRTRPARPGR</sequence>